<feature type="domain" description="Centromere protein J C-terminal" evidence="4">
    <location>
        <begin position="1290"/>
        <end position="1321"/>
    </location>
</feature>
<feature type="region of interest" description="Disordered" evidence="3">
    <location>
        <begin position="636"/>
        <end position="710"/>
    </location>
</feature>
<dbReference type="Gene3D" id="2.60.450.20">
    <property type="match status" value="1"/>
</dbReference>
<feature type="compositionally biased region" description="Polar residues" evidence="3">
    <location>
        <begin position="1144"/>
        <end position="1169"/>
    </location>
</feature>
<dbReference type="PANTHER" id="PTHR10331:SF25">
    <property type="entry name" value="T-COMPLEX PROTEIN 10A-RELATED"/>
    <property type="match status" value="1"/>
</dbReference>
<reference evidence="7" key="1">
    <citation type="journal article" date="2017" name="PLoS ONE">
        <title>The Agassiz's desert tortoise genome provides a resource for the conservation of a threatened species.</title>
        <authorList>
            <person name="Tollis M."/>
            <person name="DeNardo D.F."/>
            <person name="Cornelius J.A."/>
            <person name="Dolby G.A."/>
            <person name="Edwards T."/>
            <person name="Henen B.T."/>
            <person name="Karl A.E."/>
            <person name="Murphy R.W."/>
            <person name="Kusumi K."/>
        </authorList>
    </citation>
    <scope>NUCLEOTIDE SEQUENCE [LARGE SCALE GENOMIC DNA]</scope>
</reference>
<proteinExistence type="inferred from homology"/>
<dbReference type="STRING" id="38772.ENSGAGP00000006780"/>
<feature type="compositionally biased region" description="Low complexity" evidence="3">
    <location>
        <begin position="236"/>
        <end position="247"/>
    </location>
</feature>
<evidence type="ECO:0000313" key="7">
    <source>
        <dbReference type="Proteomes" id="UP000291020"/>
    </source>
</evidence>
<evidence type="ECO:0000256" key="3">
    <source>
        <dbReference type="SAM" id="MobiDB-lite"/>
    </source>
</evidence>
<feature type="compositionally biased region" description="Basic and acidic residues" evidence="3">
    <location>
        <begin position="1081"/>
        <end position="1090"/>
    </location>
</feature>
<reference evidence="6" key="2">
    <citation type="submission" date="2025-08" db="UniProtKB">
        <authorList>
            <consortium name="Ensembl"/>
        </authorList>
    </citation>
    <scope>IDENTIFICATION</scope>
</reference>
<name>A0A452GXE5_9SAUR</name>
<keyword evidence="7" id="KW-1185">Reference proteome</keyword>
<feature type="compositionally biased region" description="Polar residues" evidence="3">
    <location>
        <begin position="1070"/>
        <end position="1080"/>
    </location>
</feature>
<dbReference type="Pfam" id="PF25779">
    <property type="entry name" value="Tubulin-bind_CPAP"/>
    <property type="match status" value="1"/>
</dbReference>
<feature type="region of interest" description="Disordered" evidence="3">
    <location>
        <begin position="1181"/>
        <end position="1216"/>
    </location>
</feature>
<dbReference type="GO" id="GO:0061511">
    <property type="term" value="P:centriole elongation"/>
    <property type="evidence" value="ECO:0007669"/>
    <property type="project" value="TreeGrafter"/>
</dbReference>
<evidence type="ECO:0008006" key="8">
    <source>
        <dbReference type="Google" id="ProtNLM"/>
    </source>
</evidence>
<dbReference type="InterPro" id="IPR009852">
    <property type="entry name" value="CENPJ_C_dom"/>
</dbReference>
<feature type="coiled-coil region" evidence="2">
    <location>
        <begin position="937"/>
        <end position="1003"/>
    </location>
</feature>
<feature type="domain" description="CENPJ tubulin-binding region" evidence="5">
    <location>
        <begin position="326"/>
        <end position="388"/>
    </location>
</feature>
<feature type="compositionally biased region" description="Low complexity" evidence="3">
    <location>
        <begin position="751"/>
        <end position="761"/>
    </location>
</feature>
<feature type="compositionally biased region" description="Basic and acidic residues" evidence="3">
    <location>
        <begin position="269"/>
        <end position="291"/>
    </location>
</feature>
<evidence type="ECO:0000256" key="1">
    <source>
        <dbReference type="ARBA" id="ARBA00005627"/>
    </source>
</evidence>
<dbReference type="Ensembl" id="ENSGAGT00000007872.1">
    <property type="protein sequence ID" value="ENSGAGP00000006780.1"/>
    <property type="gene ID" value="ENSGAGG00000005474.1"/>
</dbReference>
<evidence type="ECO:0000313" key="6">
    <source>
        <dbReference type="Ensembl" id="ENSGAGP00000006780.1"/>
    </source>
</evidence>
<feature type="region of interest" description="Disordered" evidence="3">
    <location>
        <begin position="519"/>
        <end position="547"/>
    </location>
</feature>
<feature type="region of interest" description="Disordered" evidence="3">
    <location>
        <begin position="1029"/>
        <end position="1169"/>
    </location>
</feature>
<evidence type="ECO:0000259" key="5">
    <source>
        <dbReference type="Pfam" id="PF25779"/>
    </source>
</evidence>
<organism evidence="6 7">
    <name type="scientific">Gopherus agassizii</name>
    <name type="common">Agassiz's desert tortoise</name>
    <dbReference type="NCBI Taxonomy" id="38772"/>
    <lineage>
        <taxon>Eukaryota</taxon>
        <taxon>Metazoa</taxon>
        <taxon>Chordata</taxon>
        <taxon>Craniata</taxon>
        <taxon>Vertebrata</taxon>
        <taxon>Euteleostomi</taxon>
        <taxon>Archelosauria</taxon>
        <taxon>Testudinata</taxon>
        <taxon>Testudines</taxon>
        <taxon>Cryptodira</taxon>
        <taxon>Durocryptodira</taxon>
        <taxon>Testudinoidea</taxon>
        <taxon>Testudinidae</taxon>
        <taxon>Gopherus</taxon>
    </lineage>
</organism>
<dbReference type="InterPro" id="IPR026581">
    <property type="entry name" value="TCP10L/CENPJ"/>
</dbReference>
<dbReference type="InterPro" id="IPR047002">
    <property type="entry name" value="Tcp10_C_sf"/>
</dbReference>
<feature type="compositionally biased region" description="Basic and acidic residues" evidence="3">
    <location>
        <begin position="459"/>
        <end position="487"/>
    </location>
</feature>
<dbReference type="GO" id="GO:0060271">
    <property type="term" value="P:cilium assembly"/>
    <property type="evidence" value="ECO:0007669"/>
    <property type="project" value="TreeGrafter"/>
</dbReference>
<feature type="compositionally biased region" description="Basic and acidic residues" evidence="3">
    <location>
        <begin position="528"/>
        <end position="547"/>
    </location>
</feature>
<dbReference type="InterPro" id="IPR058029">
    <property type="entry name" value="Tubulin-bd_CENPJ"/>
</dbReference>
<feature type="region of interest" description="Disordered" evidence="3">
    <location>
        <begin position="215"/>
        <end position="292"/>
    </location>
</feature>
<feature type="domain" description="Centromere protein J C-terminal" evidence="4">
    <location>
        <begin position="1328"/>
        <end position="1360"/>
    </location>
</feature>
<sequence>MEADTLKDEDLMAEWTANDPARLVSSPSKVTEKAMCFLPPGQINSTNGSFNEQFTPFCYSADSSMMGSNGSSSDNRFHGQAFQDAKQLNYLANSVLFPHLLASSITQTGIVEANKSSNLETLSPVAAPPAPQINQEPTCYRNMEQSPGQQEQVMMEQMEQLQRLVTEQQKIITYYNPGFSVYPGTPSQLIAMVPTLPRFPATLFPVQLPLENSSPVQNHGHLQTSPSIMQTSLQRCSPASSPNNNCSETLGKAIEPLSRSAGSPPKKLSRQDAQEEEITASKDESPLKEETYPNTLPAIKEEEGEQTDEQIPLSPFGIRMDARTRNLEDRPIRPGIGVRQKTFEEFVEEQLKVDSQITENHQQNFCEAKATPRESFLKRGEGIARLEKNKENLAKEQGKHPRRVSFCQNIFSFPHQQDAGKLQLGKHLNRLHQRSSSPTVLASNEKNTNCTISMSEIKAQVDSKTRDPEQCPEERREGGGGEECAKEDPAVPLQMNWAELLQQCQEQITEMKLQIGEKNKAQSTDSLGHSDRADRSSMESTVQKDLDIVDQRVKGNLTQKAEKPLEILQEGSKLQNLEGSQTKQMDWSTGLKFTSGMKGISSCHNEDYTVSKSQESQSGTTTGFKMVNDRIMKVTHKSTQGMDKKKNITSVSHQQEWQSNRSAAYRWKAPPLSSGSGCTSTDSEDDPKSYCTRSPTMHVPQKVGHTDKNLDLSDADYATDELSGAEDLALKKHTKPPPKKLSAQEIKAKQDLSLSTSSSDSGNRVARLRGNKACSSLRKSPFRPPRSARGGREPEPRSERNVEDGKNVELQSSPSTCDLVASLFPAFKSKETLAEERAQRKSVLGTLEAVQRRLTDKLEELEKEVGVYHGETPLLAMMKEEQEKARHFLRTQMDQFETSKAQELNCLEEYKRDCIHTPKKEKVEFKKYATAARVTREDVKSEEIQMLKQQIAGLQEEFRRNESHWHAAHGKLKSQIEMLTKQNLELRDELRVSEHQRLEAEKKSGAVDFISRKSETPVSEAILRGTSSLANLEERSLQSSPKSRNTTPVGRKTPVEKHPPRDVNMKAMKSTVQRTESLKSVTRESREKTPSNHFHSRSTTPTGRRTPHPGRLTPFEPEKVMHQSSLNEQRTYGRKSPVIPVSHLTVSKETNSSSYIKGRFSSTSGSSEDTVLFRNQNEDVCSSASCSNNEETQTSPPKSTLSRRSSLYEESKKRDEEVREKIEYADGKVEEVLTDGRRIITFRNGTKKEISADKRMTVVTFFNGDVKKIMPDQRVIYYYADAETTHTTYPNGLEVLQFPNNQIEKHHPDGTKEIVFPDQTVKRFYDGGLEETVFPDGTVVKVEKNGDKMVMFSNGQKEIHTSQFKRREYPDGTIKTVYSSGQQETKYSSGRVRIKDEEGNIILNKK</sequence>
<feature type="compositionally biased region" description="Low complexity" evidence="3">
    <location>
        <begin position="1097"/>
        <end position="1114"/>
    </location>
</feature>
<protein>
    <recommendedName>
        <fullName evidence="8">Centromere protein J</fullName>
    </recommendedName>
</protein>
<feature type="compositionally biased region" description="Polar residues" evidence="3">
    <location>
        <begin position="215"/>
        <end position="235"/>
    </location>
</feature>
<dbReference type="GO" id="GO:0005813">
    <property type="term" value="C:centrosome"/>
    <property type="evidence" value="ECO:0007669"/>
    <property type="project" value="TreeGrafter"/>
</dbReference>
<accession>A0A452GXE5</accession>
<feature type="compositionally biased region" description="Polar residues" evidence="3">
    <location>
        <begin position="648"/>
        <end position="662"/>
    </location>
</feature>
<feature type="compositionally biased region" description="Polar residues" evidence="3">
    <location>
        <begin position="1037"/>
        <end position="1048"/>
    </location>
</feature>
<feature type="region of interest" description="Disordered" evidence="3">
    <location>
        <begin position="728"/>
        <end position="812"/>
    </location>
</feature>
<dbReference type="PANTHER" id="PTHR10331">
    <property type="entry name" value="T COMPLEX PROTEIN 10"/>
    <property type="match status" value="1"/>
</dbReference>
<feature type="compositionally biased region" description="Basic and acidic residues" evidence="3">
    <location>
        <begin position="790"/>
        <end position="807"/>
    </location>
</feature>
<dbReference type="Proteomes" id="UP000291020">
    <property type="component" value="Unassembled WGS sequence"/>
</dbReference>
<feature type="domain" description="Centromere protein J C-terminal" evidence="4">
    <location>
        <begin position="1217"/>
        <end position="1250"/>
    </location>
</feature>
<comment type="similarity">
    <text evidence="1">Belongs to the TCP10 family.</text>
</comment>
<dbReference type="Pfam" id="PF07202">
    <property type="entry name" value="Tcp10_C"/>
    <property type="match status" value="4"/>
</dbReference>
<feature type="compositionally biased region" description="Basic and acidic residues" evidence="3">
    <location>
        <begin position="1053"/>
        <end position="1064"/>
    </location>
</feature>
<feature type="domain" description="Centromere protein J C-terminal" evidence="4">
    <location>
        <begin position="1364"/>
        <end position="1394"/>
    </location>
</feature>
<reference evidence="6" key="3">
    <citation type="submission" date="2025-09" db="UniProtKB">
        <authorList>
            <consortium name="Ensembl"/>
        </authorList>
    </citation>
    <scope>IDENTIFICATION</scope>
</reference>
<evidence type="ECO:0000259" key="4">
    <source>
        <dbReference type="Pfam" id="PF07202"/>
    </source>
</evidence>
<feature type="region of interest" description="Disordered" evidence="3">
    <location>
        <begin position="457"/>
        <end position="487"/>
    </location>
</feature>
<feature type="compositionally biased region" description="Polar residues" evidence="3">
    <location>
        <begin position="1181"/>
        <end position="1205"/>
    </location>
</feature>
<dbReference type="GO" id="GO:0015631">
    <property type="term" value="F:tubulin binding"/>
    <property type="evidence" value="ECO:0007669"/>
    <property type="project" value="TreeGrafter"/>
</dbReference>
<keyword evidence="2" id="KW-0175">Coiled coil</keyword>
<dbReference type="GO" id="GO:0005814">
    <property type="term" value="C:centriole"/>
    <property type="evidence" value="ECO:0007669"/>
    <property type="project" value="TreeGrafter"/>
</dbReference>
<evidence type="ECO:0000256" key="2">
    <source>
        <dbReference type="SAM" id="Coils"/>
    </source>
</evidence>
<feature type="compositionally biased region" description="Basic and acidic residues" evidence="3">
    <location>
        <begin position="1206"/>
        <end position="1216"/>
    </location>
</feature>